<name>W2UQR3_9FLAO</name>
<gene>
    <name evidence="2" type="ORF">P278_15330</name>
</gene>
<protein>
    <submittedName>
        <fullName evidence="2">Uncharacterized protein</fullName>
    </submittedName>
</protein>
<evidence type="ECO:0000313" key="3">
    <source>
        <dbReference type="Proteomes" id="UP000018850"/>
    </source>
</evidence>
<feature type="region of interest" description="Disordered" evidence="1">
    <location>
        <begin position="1"/>
        <end position="43"/>
    </location>
</feature>
<dbReference type="Proteomes" id="UP000018850">
    <property type="component" value="Unassembled WGS sequence"/>
</dbReference>
<proteinExistence type="predicted"/>
<sequence>MKTKIIRSTSQTKPNSSANQHQNPPTHYPNITPTLSYQKSLTI</sequence>
<accession>W2UQR3</accession>
<dbReference type="EMBL" id="AYXY01000019">
    <property type="protein sequence ID" value="ETN95811.1"/>
    <property type="molecule type" value="Genomic_DNA"/>
</dbReference>
<dbReference type="AlphaFoldDB" id="W2UQR3"/>
<reference evidence="2 3" key="2">
    <citation type="journal article" date="2016" name="Genome Announc.">
        <title>Draft Genome Sequence of Zhouia amylolytica AD3, Isolated from Tidal Flat Sediment.</title>
        <authorList>
            <person name="Jia B."/>
            <person name="Jin H.M."/>
            <person name="Lee H.J."/>
            <person name="Jeon C.O."/>
        </authorList>
    </citation>
    <scope>NUCLEOTIDE SEQUENCE [LARGE SCALE GENOMIC DNA]</scope>
    <source>
        <strain evidence="2 3">AD3</strain>
    </source>
</reference>
<keyword evidence="3" id="KW-1185">Reference proteome</keyword>
<reference evidence="3" key="1">
    <citation type="submission" date="2013-11" db="EMBL/GenBank/DDBJ databases">
        <title>Draft genome sequence from a member of Zhouia, isolated tidal flat.</title>
        <authorList>
            <person name="Jin H."/>
            <person name="Jeon C.O."/>
        </authorList>
    </citation>
    <scope>NUCLEOTIDE SEQUENCE [LARGE SCALE GENOMIC DNA]</scope>
    <source>
        <strain evidence="3">AD3</strain>
    </source>
</reference>
<organism evidence="2 3">
    <name type="scientific">Zhouia amylolytica AD3</name>
    <dbReference type="NCBI Taxonomy" id="1286632"/>
    <lineage>
        <taxon>Bacteria</taxon>
        <taxon>Pseudomonadati</taxon>
        <taxon>Bacteroidota</taxon>
        <taxon>Flavobacteriia</taxon>
        <taxon>Flavobacteriales</taxon>
        <taxon>Flavobacteriaceae</taxon>
        <taxon>Zhouia</taxon>
    </lineage>
</organism>
<evidence type="ECO:0000256" key="1">
    <source>
        <dbReference type="SAM" id="MobiDB-lite"/>
    </source>
</evidence>
<evidence type="ECO:0000313" key="2">
    <source>
        <dbReference type="EMBL" id="ETN95811.1"/>
    </source>
</evidence>
<comment type="caution">
    <text evidence="2">The sequence shown here is derived from an EMBL/GenBank/DDBJ whole genome shotgun (WGS) entry which is preliminary data.</text>
</comment>